<feature type="compositionally biased region" description="Polar residues" evidence="1">
    <location>
        <begin position="48"/>
        <end position="62"/>
    </location>
</feature>
<dbReference type="InterPro" id="IPR011112">
    <property type="entry name" value="Rho-like_N"/>
</dbReference>
<dbReference type="AlphaFoldDB" id="A0A939DKS1"/>
<dbReference type="EMBL" id="JAFKCV010000002">
    <property type="protein sequence ID" value="MBN7824303.1"/>
    <property type="molecule type" value="Genomic_DNA"/>
</dbReference>
<keyword evidence="4" id="KW-1185">Reference proteome</keyword>
<dbReference type="RefSeq" id="WP_206572424.1">
    <property type="nucleotide sequence ID" value="NZ_JAFKCV010000002.1"/>
</dbReference>
<proteinExistence type="predicted"/>
<protein>
    <submittedName>
        <fullName evidence="3">Rho termination factor N-terminal domain-containing protein</fullName>
    </submittedName>
</protein>
<dbReference type="Pfam" id="PF07498">
    <property type="entry name" value="Rho_N"/>
    <property type="match status" value="1"/>
</dbReference>
<accession>A0A939DKS1</accession>
<feature type="compositionally biased region" description="Basic and acidic residues" evidence="1">
    <location>
        <begin position="63"/>
        <end position="91"/>
    </location>
</feature>
<feature type="domain" description="Rho termination factor-like N-terminal" evidence="2">
    <location>
        <begin position="63"/>
        <end position="99"/>
    </location>
</feature>
<dbReference type="GO" id="GO:0006353">
    <property type="term" value="P:DNA-templated transcription termination"/>
    <property type="evidence" value="ECO:0007669"/>
    <property type="project" value="InterPro"/>
</dbReference>
<sequence>MPQAWSEKDEKQYQHIKKSERERGAGKDKAERIAASKVNKQRREEGRASNSTSQGKGNPNQNLEKRSKRELYNLAKERNVDGRSKMNKEQLIEALRSRQ</sequence>
<reference evidence="3" key="1">
    <citation type="submission" date="2021-03" db="EMBL/GenBank/DDBJ databases">
        <title>novel species isolated from a fishpond in China.</title>
        <authorList>
            <person name="Lu H."/>
            <person name="Cai Z."/>
        </authorList>
    </citation>
    <scope>NUCLEOTIDE SEQUENCE</scope>
    <source>
        <strain evidence="3">JCM 30855</strain>
    </source>
</reference>
<feature type="compositionally biased region" description="Basic and acidic residues" evidence="1">
    <location>
        <begin position="1"/>
        <end position="34"/>
    </location>
</feature>
<dbReference type="InterPro" id="IPR036269">
    <property type="entry name" value="Rho_N_sf"/>
</dbReference>
<evidence type="ECO:0000313" key="4">
    <source>
        <dbReference type="Proteomes" id="UP000664654"/>
    </source>
</evidence>
<organism evidence="3 4">
    <name type="scientific">Bowmanella dokdonensis</name>
    <dbReference type="NCBI Taxonomy" id="751969"/>
    <lineage>
        <taxon>Bacteria</taxon>
        <taxon>Pseudomonadati</taxon>
        <taxon>Pseudomonadota</taxon>
        <taxon>Gammaproteobacteria</taxon>
        <taxon>Alteromonadales</taxon>
        <taxon>Alteromonadaceae</taxon>
        <taxon>Bowmanella</taxon>
    </lineage>
</organism>
<feature type="region of interest" description="Disordered" evidence="1">
    <location>
        <begin position="1"/>
        <end position="99"/>
    </location>
</feature>
<dbReference type="Proteomes" id="UP000664654">
    <property type="component" value="Unassembled WGS sequence"/>
</dbReference>
<comment type="caution">
    <text evidence="3">The sequence shown here is derived from an EMBL/GenBank/DDBJ whole genome shotgun (WGS) entry which is preliminary data.</text>
</comment>
<dbReference type="SUPFAM" id="SSF68912">
    <property type="entry name" value="Rho N-terminal domain-like"/>
    <property type="match status" value="1"/>
</dbReference>
<evidence type="ECO:0000313" key="3">
    <source>
        <dbReference type="EMBL" id="MBN7824303.1"/>
    </source>
</evidence>
<gene>
    <name evidence="3" type="ORF">J0A66_03585</name>
</gene>
<evidence type="ECO:0000256" key="1">
    <source>
        <dbReference type="SAM" id="MobiDB-lite"/>
    </source>
</evidence>
<name>A0A939DKS1_9ALTE</name>
<evidence type="ECO:0000259" key="2">
    <source>
        <dbReference type="Pfam" id="PF07498"/>
    </source>
</evidence>